<dbReference type="RefSeq" id="WP_011794804.1">
    <property type="nucleotide sequence ID" value="NZ_CP023687.1"/>
</dbReference>
<protein>
    <submittedName>
        <fullName evidence="2">Uncharacterized protein</fullName>
    </submittedName>
</protein>
<evidence type="ECO:0000313" key="3">
    <source>
        <dbReference type="Proteomes" id="UP001242732"/>
    </source>
</evidence>
<dbReference type="GeneID" id="79791296"/>
<dbReference type="Proteomes" id="UP001242732">
    <property type="component" value="Chromosome"/>
</dbReference>
<evidence type="ECO:0000256" key="1">
    <source>
        <dbReference type="SAM" id="MobiDB-lite"/>
    </source>
</evidence>
<keyword evidence="3" id="KW-1185">Reference proteome</keyword>
<evidence type="ECO:0000313" key="2">
    <source>
        <dbReference type="EMBL" id="WIY47410.1"/>
    </source>
</evidence>
<name>A0ABY9AKE4_PARCI</name>
<accession>A0ABY9AKE4</accession>
<feature type="region of interest" description="Disordered" evidence="1">
    <location>
        <begin position="36"/>
        <end position="74"/>
    </location>
</feature>
<reference evidence="2 3" key="1">
    <citation type="submission" date="2023-06" db="EMBL/GenBank/DDBJ databases">
        <authorList>
            <person name="Ham H."/>
            <person name="Park D.S."/>
        </authorList>
    </citation>
    <scope>NUCLEOTIDE SEQUENCE [LARGE SCALE GENOMIC DNA]</scope>
    <source>
        <strain evidence="2 3">KACC 17005</strain>
    </source>
</reference>
<dbReference type="EMBL" id="CP127363">
    <property type="protein sequence ID" value="WIY47410.1"/>
    <property type="molecule type" value="Genomic_DNA"/>
</dbReference>
<proteinExistence type="predicted"/>
<sequence length="132" mass="14107">MNMESHITPQDAPMGTKAPSIGGGYWCKTPKGWKWGGPGGNGSTLPHPGGDWDGRLLPPSGTLPAQRTPQPPADRQACAKALAAGLQMPSAKALEIIRYVSWDRSYSVCNLDALELVREVERYYGRTEGGAA</sequence>
<gene>
    <name evidence="2" type="ORF">QRO08_16400</name>
</gene>
<organism evidence="2 3">
    <name type="scientific">Paracidovorax citrulli</name>
    <name type="common">Acidovorax citrulli</name>
    <dbReference type="NCBI Taxonomy" id="80869"/>
    <lineage>
        <taxon>Bacteria</taxon>
        <taxon>Pseudomonadati</taxon>
        <taxon>Pseudomonadota</taxon>
        <taxon>Betaproteobacteria</taxon>
        <taxon>Burkholderiales</taxon>
        <taxon>Comamonadaceae</taxon>
        <taxon>Paracidovorax</taxon>
    </lineage>
</organism>